<proteinExistence type="predicted"/>
<dbReference type="Proteomes" id="UP001209878">
    <property type="component" value="Unassembled WGS sequence"/>
</dbReference>
<name>A0AAD9KRX8_RIDPI</name>
<accession>A0AAD9KRX8</accession>
<evidence type="ECO:0000256" key="1">
    <source>
        <dbReference type="SAM" id="MobiDB-lite"/>
    </source>
</evidence>
<feature type="region of interest" description="Disordered" evidence="1">
    <location>
        <begin position="66"/>
        <end position="169"/>
    </location>
</feature>
<feature type="compositionally biased region" description="Polar residues" evidence="1">
    <location>
        <begin position="135"/>
        <end position="148"/>
    </location>
</feature>
<organism evidence="2 3">
    <name type="scientific">Ridgeia piscesae</name>
    <name type="common">Tubeworm</name>
    <dbReference type="NCBI Taxonomy" id="27915"/>
    <lineage>
        <taxon>Eukaryota</taxon>
        <taxon>Metazoa</taxon>
        <taxon>Spiralia</taxon>
        <taxon>Lophotrochozoa</taxon>
        <taxon>Annelida</taxon>
        <taxon>Polychaeta</taxon>
        <taxon>Sedentaria</taxon>
        <taxon>Canalipalpata</taxon>
        <taxon>Sabellida</taxon>
        <taxon>Siboglinidae</taxon>
        <taxon>Ridgeia</taxon>
    </lineage>
</organism>
<comment type="caution">
    <text evidence="2">The sequence shown here is derived from an EMBL/GenBank/DDBJ whole genome shotgun (WGS) entry which is preliminary data.</text>
</comment>
<protein>
    <submittedName>
        <fullName evidence="2">Uncharacterized protein</fullName>
    </submittedName>
</protein>
<dbReference type="AlphaFoldDB" id="A0AAD9KRX8"/>
<sequence length="185" mass="20192">MKMTAQVWPHSLGLAFVTRRDSSFDGIPTRPDHMEHVDTVRMLPTGQTARPTDTSGHPDTVGQVDTTCDPQTPIGPSGNEDLSPPEVTTDTEEMATQGPTLEELNLAESSPAPADPVDDKDENMEEDQGMPRVNGRNSETNVTLSSAATPEKEMTPSMTSPRTDQFPVVTSRFTAHRQTRFPVMT</sequence>
<evidence type="ECO:0000313" key="3">
    <source>
        <dbReference type="Proteomes" id="UP001209878"/>
    </source>
</evidence>
<dbReference type="EMBL" id="JAODUO010000675">
    <property type="protein sequence ID" value="KAK2176225.1"/>
    <property type="molecule type" value="Genomic_DNA"/>
</dbReference>
<keyword evidence="3" id="KW-1185">Reference proteome</keyword>
<reference evidence="2" key="1">
    <citation type="journal article" date="2023" name="Mol. Biol. Evol.">
        <title>Third-Generation Sequencing Reveals the Adaptive Role of the Epigenome in Three Deep-Sea Polychaetes.</title>
        <authorList>
            <person name="Perez M."/>
            <person name="Aroh O."/>
            <person name="Sun Y."/>
            <person name="Lan Y."/>
            <person name="Juniper S.K."/>
            <person name="Young C.R."/>
            <person name="Angers B."/>
            <person name="Qian P.Y."/>
        </authorList>
    </citation>
    <scope>NUCLEOTIDE SEQUENCE</scope>
    <source>
        <strain evidence="2">R07B-5</strain>
    </source>
</reference>
<evidence type="ECO:0000313" key="2">
    <source>
        <dbReference type="EMBL" id="KAK2176225.1"/>
    </source>
</evidence>
<gene>
    <name evidence="2" type="ORF">NP493_675g03053</name>
</gene>
<feature type="compositionally biased region" description="Acidic residues" evidence="1">
    <location>
        <begin position="116"/>
        <end position="128"/>
    </location>
</feature>